<keyword evidence="3" id="KW-1185">Reference proteome</keyword>
<organism evidence="2 3">
    <name type="scientific">Eimeria mitis</name>
    <dbReference type="NCBI Taxonomy" id="44415"/>
    <lineage>
        <taxon>Eukaryota</taxon>
        <taxon>Sar</taxon>
        <taxon>Alveolata</taxon>
        <taxon>Apicomplexa</taxon>
        <taxon>Conoidasida</taxon>
        <taxon>Coccidia</taxon>
        <taxon>Eucoccidiorida</taxon>
        <taxon>Eimeriorina</taxon>
        <taxon>Eimeriidae</taxon>
        <taxon>Eimeria</taxon>
    </lineage>
</organism>
<proteinExistence type="predicted"/>
<dbReference type="EMBL" id="HG678620">
    <property type="protein sequence ID" value="CDJ26978.1"/>
    <property type="molecule type" value="Genomic_DNA"/>
</dbReference>
<dbReference type="OrthoDB" id="2013610at2759"/>
<sequence length="396" mass="44534">MGVKSFLSFKAGYINMESDLYVEPVHHEIILGMPSVTQWKTQMRSSDDNIEAYPRGSDASVHLSEFPTVFASSMLKGVETVPQTRRSDEACIAQALQWIPCPLKETKDIRMHSVVRVWPPAGRSVHPIELIPGSAPSFVPRYRHFSDLEEEIVLQVEELIKVRPSTSAFGHNPVLAKKWEGRWRICVEFKPPNKITVKQKFPIRRIDEFLDHLQGSAVYSAFVVAEAFFCKSRFTRKRGTRWRPSPSPTTINIFGFRVPAAGAEPGPTKVEAIQRWSIADHTRTEAQKFLWLVSYCRNFIPGFTRIAASLIDLLKKDSEFIWTVNEDGPARRLIDHPTSSPVLTLPDPDRPFLLTTNASDTVVGVMLSQQANGSEKQQIAACYSHRSTEGAKVSGS</sequence>
<dbReference type="Gene3D" id="3.10.10.10">
    <property type="entry name" value="HIV Type 1 Reverse Transcriptase, subunit A, domain 1"/>
    <property type="match status" value="1"/>
</dbReference>
<evidence type="ECO:0000259" key="1">
    <source>
        <dbReference type="Pfam" id="PF17919"/>
    </source>
</evidence>
<dbReference type="AlphaFoldDB" id="U6JTY0"/>
<evidence type="ECO:0000313" key="2">
    <source>
        <dbReference type="EMBL" id="CDJ26978.1"/>
    </source>
</evidence>
<dbReference type="PANTHER" id="PTHR33064:SF37">
    <property type="entry name" value="RIBONUCLEASE H"/>
    <property type="match status" value="1"/>
</dbReference>
<protein>
    <recommendedName>
        <fullName evidence="1">Reverse transcriptase/retrotransposon-derived protein RNase H-like domain-containing protein</fullName>
    </recommendedName>
</protein>
<dbReference type="Gene3D" id="3.30.70.270">
    <property type="match status" value="2"/>
</dbReference>
<dbReference type="Proteomes" id="UP000030744">
    <property type="component" value="Unassembled WGS sequence"/>
</dbReference>
<dbReference type="InterPro" id="IPR041577">
    <property type="entry name" value="RT_RNaseH_2"/>
</dbReference>
<dbReference type="VEuPathDB" id="ToxoDB:EMH_0027970"/>
<accession>U6JTY0</accession>
<dbReference type="GeneID" id="25377656"/>
<dbReference type="InterPro" id="IPR043128">
    <property type="entry name" value="Rev_trsase/Diguanyl_cyclase"/>
</dbReference>
<dbReference type="SUPFAM" id="SSF56672">
    <property type="entry name" value="DNA/RNA polymerases"/>
    <property type="match status" value="1"/>
</dbReference>
<gene>
    <name evidence="2" type="ORF">EMH_0027970</name>
</gene>
<evidence type="ECO:0000313" key="3">
    <source>
        <dbReference type="Proteomes" id="UP000030744"/>
    </source>
</evidence>
<dbReference type="RefSeq" id="XP_013349556.1">
    <property type="nucleotide sequence ID" value="XM_013494102.1"/>
</dbReference>
<name>U6JTY0_9EIME</name>
<reference evidence="2" key="1">
    <citation type="submission" date="2013-10" db="EMBL/GenBank/DDBJ databases">
        <title>Genomic analysis of the causative agents of coccidiosis in chickens.</title>
        <authorList>
            <person name="Reid A.J."/>
            <person name="Blake D."/>
            <person name="Billington K."/>
            <person name="Browne H."/>
            <person name="Dunn M."/>
            <person name="Hung S."/>
            <person name="Kawahara F."/>
            <person name="Miranda-Saavedra D."/>
            <person name="Mourier T."/>
            <person name="Nagra H."/>
            <person name="Otto T.D."/>
            <person name="Rawlings N."/>
            <person name="Sanchez A."/>
            <person name="Sanders M."/>
            <person name="Subramaniam C."/>
            <person name="Tay Y."/>
            <person name="Dear P."/>
            <person name="Doerig C."/>
            <person name="Gruber A."/>
            <person name="Parkinson J."/>
            <person name="Shirley M."/>
            <person name="Wan K.L."/>
            <person name="Berriman M."/>
            <person name="Tomley F."/>
            <person name="Pain A."/>
        </authorList>
    </citation>
    <scope>NUCLEOTIDE SEQUENCE [LARGE SCALE GENOMIC DNA]</scope>
    <source>
        <strain evidence="2">Houghton</strain>
    </source>
</reference>
<reference evidence="2" key="2">
    <citation type="submission" date="2013-10" db="EMBL/GenBank/DDBJ databases">
        <authorList>
            <person name="Aslett M."/>
        </authorList>
    </citation>
    <scope>NUCLEOTIDE SEQUENCE [LARGE SCALE GENOMIC DNA]</scope>
    <source>
        <strain evidence="2">Houghton</strain>
    </source>
</reference>
<dbReference type="Pfam" id="PF17919">
    <property type="entry name" value="RT_RNaseH_2"/>
    <property type="match status" value="1"/>
</dbReference>
<dbReference type="PANTHER" id="PTHR33064">
    <property type="entry name" value="POL PROTEIN"/>
    <property type="match status" value="1"/>
</dbReference>
<dbReference type="InterPro" id="IPR051320">
    <property type="entry name" value="Viral_Replic_Matur_Polypro"/>
</dbReference>
<dbReference type="InterPro" id="IPR043502">
    <property type="entry name" value="DNA/RNA_pol_sf"/>
</dbReference>
<feature type="domain" description="Reverse transcriptase/retrotransposon-derived protein RNase H-like" evidence="1">
    <location>
        <begin position="322"/>
        <end position="389"/>
    </location>
</feature>